<evidence type="ECO:0000256" key="6">
    <source>
        <dbReference type="SAM" id="MobiDB-lite"/>
    </source>
</evidence>
<evidence type="ECO:0000256" key="5">
    <source>
        <dbReference type="ARBA" id="ARBA00023288"/>
    </source>
</evidence>
<dbReference type="PANTHER" id="PTHR43649">
    <property type="entry name" value="ARABINOSE-BINDING PROTEIN-RELATED"/>
    <property type="match status" value="1"/>
</dbReference>
<evidence type="ECO:0000256" key="7">
    <source>
        <dbReference type="SAM" id="SignalP"/>
    </source>
</evidence>
<dbReference type="Proteomes" id="UP000823922">
    <property type="component" value="Unassembled WGS sequence"/>
</dbReference>
<keyword evidence="4" id="KW-0564">Palmitate</keyword>
<evidence type="ECO:0000256" key="1">
    <source>
        <dbReference type="ARBA" id="ARBA00022475"/>
    </source>
</evidence>
<keyword evidence="3" id="KW-0472">Membrane</keyword>
<sequence length="557" mass="61697">MKRKSLLKRSLAVLLAAAMAVMGGACGSSTSTTSSEPAAESAASTEEAASTDAAAAETEAGTEAAQSDLYGDEVTINVMVWDRGNAAPGTTTEDNNLTKWIQEQVKELYNINVEYTAVPRSESDDKVNIMLSGGTAPDIIMTYDQALFYNYASSGALKDLTDLYAQYGGDIEANCTEAEPAGVIDGVRYAVMKQRGTEEPRHTAYIRQDWLDELGMEIPTTKAELEEYLYAVKENNLGGDNTIPWAMSGRTDTEKMYLNFVGSYVDLASDRDAYMYAESYMAVAPGSEEGLRKLNQWYNDGLISADFPTDSAEDVYKAAIANGNAGFVLDDVYNPHASFEVLNNTLGTQDVFVPVQCFDLPDGSYRNPFEYRYAMYVMIPSTTSDEKAAACMKYLNWMSDPEVAMNIYYTPDYTTNDLGVAVAPSTTELQELGYPGTPDDLSIVNQNYSWVNDYEVMAATSYENRTSDWVTEEWYQNLYEVKESGKYRFPTYAYISPDEQTYGADIKTRMIEFVYNCICCPTDQFDSTYESGYQELVNAGLQKILDARGAYYDSVNG</sequence>
<dbReference type="EMBL" id="DWVS01000187">
    <property type="protein sequence ID" value="HJC87827.1"/>
    <property type="molecule type" value="Genomic_DNA"/>
</dbReference>
<evidence type="ECO:0000256" key="4">
    <source>
        <dbReference type="ARBA" id="ARBA00023139"/>
    </source>
</evidence>
<keyword evidence="5" id="KW-0449">Lipoprotein</keyword>
<gene>
    <name evidence="8" type="ORF">H9926_07425</name>
</gene>
<dbReference type="Pfam" id="PF01547">
    <property type="entry name" value="SBP_bac_1"/>
    <property type="match status" value="1"/>
</dbReference>
<dbReference type="Gene3D" id="3.40.190.10">
    <property type="entry name" value="Periplasmic binding protein-like II"/>
    <property type="match status" value="2"/>
</dbReference>
<reference evidence="8" key="2">
    <citation type="submission" date="2021-04" db="EMBL/GenBank/DDBJ databases">
        <authorList>
            <person name="Gilroy R."/>
        </authorList>
    </citation>
    <scope>NUCLEOTIDE SEQUENCE</scope>
    <source>
        <strain evidence="8">ChiBcec1-1630</strain>
    </source>
</reference>
<keyword evidence="2 7" id="KW-0732">Signal</keyword>
<feature type="region of interest" description="Disordered" evidence="6">
    <location>
        <begin position="26"/>
        <end position="67"/>
    </location>
</feature>
<dbReference type="InterPro" id="IPR006059">
    <property type="entry name" value="SBP"/>
</dbReference>
<proteinExistence type="predicted"/>
<evidence type="ECO:0000313" key="9">
    <source>
        <dbReference type="Proteomes" id="UP000823922"/>
    </source>
</evidence>
<keyword evidence="1" id="KW-1003">Cell membrane</keyword>
<protein>
    <submittedName>
        <fullName evidence="8">Extracellular solute-binding protein</fullName>
    </submittedName>
</protein>
<feature type="signal peptide" evidence="7">
    <location>
        <begin position="1"/>
        <end position="27"/>
    </location>
</feature>
<dbReference type="AlphaFoldDB" id="A0A9D2QLN8"/>
<feature type="compositionally biased region" description="Low complexity" evidence="6">
    <location>
        <begin position="26"/>
        <end position="65"/>
    </location>
</feature>
<dbReference type="PANTHER" id="PTHR43649:SF33">
    <property type="entry name" value="POLYGALACTURONAN_RHAMNOGALACTURONAN-BINDING PROTEIN YTCQ"/>
    <property type="match status" value="1"/>
</dbReference>
<evidence type="ECO:0000313" key="8">
    <source>
        <dbReference type="EMBL" id="HJC87827.1"/>
    </source>
</evidence>
<reference evidence="8" key="1">
    <citation type="journal article" date="2021" name="PeerJ">
        <title>Extensive microbial diversity within the chicken gut microbiome revealed by metagenomics and culture.</title>
        <authorList>
            <person name="Gilroy R."/>
            <person name="Ravi A."/>
            <person name="Getino M."/>
            <person name="Pursley I."/>
            <person name="Horton D.L."/>
            <person name="Alikhan N.F."/>
            <person name="Baker D."/>
            <person name="Gharbi K."/>
            <person name="Hall N."/>
            <person name="Watson M."/>
            <person name="Adriaenssens E.M."/>
            <person name="Foster-Nyarko E."/>
            <person name="Jarju S."/>
            <person name="Secka A."/>
            <person name="Antonio M."/>
            <person name="Oren A."/>
            <person name="Chaudhuri R.R."/>
            <person name="La Ragione R."/>
            <person name="Hildebrand F."/>
            <person name="Pallen M.J."/>
        </authorList>
    </citation>
    <scope>NUCLEOTIDE SEQUENCE</scope>
    <source>
        <strain evidence="8">ChiBcec1-1630</strain>
    </source>
</reference>
<dbReference type="PROSITE" id="PS51257">
    <property type="entry name" value="PROKAR_LIPOPROTEIN"/>
    <property type="match status" value="1"/>
</dbReference>
<evidence type="ECO:0000256" key="2">
    <source>
        <dbReference type="ARBA" id="ARBA00022729"/>
    </source>
</evidence>
<name>A0A9D2QLN8_9FIRM</name>
<dbReference type="SUPFAM" id="SSF53850">
    <property type="entry name" value="Periplasmic binding protein-like II"/>
    <property type="match status" value="1"/>
</dbReference>
<evidence type="ECO:0000256" key="3">
    <source>
        <dbReference type="ARBA" id="ARBA00023136"/>
    </source>
</evidence>
<organism evidence="8 9">
    <name type="scientific">Candidatus Eisenbergiella intestinigallinarum</name>
    <dbReference type="NCBI Taxonomy" id="2838549"/>
    <lineage>
        <taxon>Bacteria</taxon>
        <taxon>Bacillati</taxon>
        <taxon>Bacillota</taxon>
        <taxon>Clostridia</taxon>
        <taxon>Lachnospirales</taxon>
        <taxon>Lachnospiraceae</taxon>
        <taxon>Eisenbergiella</taxon>
    </lineage>
</organism>
<comment type="caution">
    <text evidence="8">The sequence shown here is derived from an EMBL/GenBank/DDBJ whole genome shotgun (WGS) entry which is preliminary data.</text>
</comment>
<feature type="chain" id="PRO_5038519790" evidence="7">
    <location>
        <begin position="28"/>
        <end position="557"/>
    </location>
</feature>
<dbReference type="InterPro" id="IPR050490">
    <property type="entry name" value="Bact_solute-bd_prot1"/>
</dbReference>
<accession>A0A9D2QLN8</accession>